<dbReference type="Proteomes" id="UP001157418">
    <property type="component" value="Unassembled WGS sequence"/>
</dbReference>
<gene>
    <name evidence="1" type="ORF">LVIROSA_LOCUS1534</name>
</gene>
<dbReference type="EMBL" id="CAKMRJ010000001">
    <property type="protein sequence ID" value="CAH1413577.1"/>
    <property type="molecule type" value="Genomic_DNA"/>
</dbReference>
<name>A0AAU9LGX5_9ASTR</name>
<keyword evidence="2" id="KW-1185">Reference proteome</keyword>
<comment type="caution">
    <text evidence="1">The sequence shown here is derived from an EMBL/GenBank/DDBJ whole genome shotgun (WGS) entry which is preliminary data.</text>
</comment>
<evidence type="ECO:0000313" key="2">
    <source>
        <dbReference type="Proteomes" id="UP001157418"/>
    </source>
</evidence>
<sequence>MKSTSVETMLQTLCTYLRKRIKMLEAAMTNIEEDMGTMNEYDANLQRHPRFTTFAMCEKLLADANAEDGYMQDNISTMIANVKKRIATYKTIIKELPYNYA</sequence>
<dbReference type="AlphaFoldDB" id="A0AAU9LGX5"/>
<reference evidence="1 2" key="1">
    <citation type="submission" date="2022-01" db="EMBL/GenBank/DDBJ databases">
        <authorList>
            <person name="Xiong W."/>
            <person name="Schranz E."/>
        </authorList>
    </citation>
    <scope>NUCLEOTIDE SEQUENCE [LARGE SCALE GENOMIC DNA]</scope>
</reference>
<evidence type="ECO:0000313" key="1">
    <source>
        <dbReference type="EMBL" id="CAH1413577.1"/>
    </source>
</evidence>
<accession>A0AAU9LGX5</accession>
<protein>
    <submittedName>
        <fullName evidence="1">Uncharacterized protein</fullName>
    </submittedName>
</protein>
<organism evidence="1 2">
    <name type="scientific">Lactuca virosa</name>
    <dbReference type="NCBI Taxonomy" id="75947"/>
    <lineage>
        <taxon>Eukaryota</taxon>
        <taxon>Viridiplantae</taxon>
        <taxon>Streptophyta</taxon>
        <taxon>Embryophyta</taxon>
        <taxon>Tracheophyta</taxon>
        <taxon>Spermatophyta</taxon>
        <taxon>Magnoliopsida</taxon>
        <taxon>eudicotyledons</taxon>
        <taxon>Gunneridae</taxon>
        <taxon>Pentapetalae</taxon>
        <taxon>asterids</taxon>
        <taxon>campanulids</taxon>
        <taxon>Asterales</taxon>
        <taxon>Asteraceae</taxon>
        <taxon>Cichorioideae</taxon>
        <taxon>Cichorieae</taxon>
        <taxon>Lactucinae</taxon>
        <taxon>Lactuca</taxon>
    </lineage>
</organism>
<proteinExistence type="predicted"/>